<dbReference type="Gene3D" id="3.40.50.300">
    <property type="entry name" value="P-loop containing nucleotide triphosphate hydrolases"/>
    <property type="match status" value="1"/>
</dbReference>
<keyword evidence="4" id="KW-0547">Nucleotide-binding</keyword>
<comment type="similarity">
    <text evidence="10">Belongs to the small GTPase superfamily. Di-Ras family.</text>
</comment>
<dbReference type="SUPFAM" id="SSF52540">
    <property type="entry name" value="P-loop containing nucleoside triphosphate hydrolases"/>
    <property type="match status" value="1"/>
</dbReference>
<reference evidence="12" key="3">
    <citation type="submission" date="2025-09" db="UniProtKB">
        <authorList>
            <consortium name="Ensembl"/>
        </authorList>
    </citation>
    <scope>IDENTIFICATION</scope>
    <source>
        <strain evidence="12">Isolate ISIS603380</strain>
    </source>
</reference>
<dbReference type="KEGG" id="lav:100677277"/>
<keyword evidence="3" id="KW-0488">Methylation</keyword>
<dbReference type="GO" id="GO:0003924">
    <property type="term" value="F:GTPase activity"/>
    <property type="evidence" value="ECO:0007669"/>
    <property type="project" value="InterPro"/>
</dbReference>
<dbReference type="STRING" id="9785.ENSLAFP00000026621"/>
<dbReference type="SMART" id="SM00173">
    <property type="entry name" value="RAS"/>
    <property type="match status" value="1"/>
</dbReference>
<keyword evidence="8" id="KW-0636">Prenylation</keyword>
<name>G3UFL3_LOXAF</name>
<dbReference type="PROSITE" id="PS51421">
    <property type="entry name" value="RAS"/>
    <property type="match status" value="1"/>
</dbReference>
<dbReference type="InterPro" id="IPR005225">
    <property type="entry name" value="Small_GTP-bd"/>
</dbReference>
<organism evidence="12 13">
    <name type="scientific">Loxodonta africana</name>
    <name type="common">African elephant</name>
    <dbReference type="NCBI Taxonomy" id="9785"/>
    <lineage>
        <taxon>Eukaryota</taxon>
        <taxon>Metazoa</taxon>
        <taxon>Chordata</taxon>
        <taxon>Craniata</taxon>
        <taxon>Vertebrata</taxon>
        <taxon>Euteleostomi</taxon>
        <taxon>Mammalia</taxon>
        <taxon>Eutheria</taxon>
        <taxon>Afrotheria</taxon>
        <taxon>Proboscidea</taxon>
        <taxon>Elephantidae</taxon>
        <taxon>Loxodonta</taxon>
    </lineage>
</organism>
<dbReference type="Ensembl" id="ENSLAFT00000002161.2">
    <property type="protein sequence ID" value="ENSLAFP00000026621.1"/>
    <property type="gene ID" value="ENSLAFG00000002162.2"/>
</dbReference>
<comment type="function">
    <text evidence="9">Displays low GTPase activity and exists predominantly in the GTP-bound form.</text>
</comment>
<dbReference type="InterPro" id="IPR020849">
    <property type="entry name" value="Small_GTPase_Ras-type"/>
</dbReference>
<dbReference type="InterPro" id="IPR001806">
    <property type="entry name" value="Small_GTPase"/>
</dbReference>
<evidence type="ECO:0000256" key="5">
    <source>
        <dbReference type="ARBA" id="ARBA00023134"/>
    </source>
</evidence>
<evidence type="ECO:0000313" key="13">
    <source>
        <dbReference type="Proteomes" id="UP000007646"/>
    </source>
</evidence>
<dbReference type="OMA" id="RALEWNC"/>
<evidence type="ECO:0000256" key="2">
    <source>
        <dbReference type="ARBA" id="ARBA00022475"/>
    </source>
</evidence>
<dbReference type="OrthoDB" id="265044at2759"/>
<protein>
    <recommendedName>
        <fullName evidence="14">DIRAS family GTPase 3</fullName>
    </recommendedName>
</protein>
<evidence type="ECO:0008006" key="14">
    <source>
        <dbReference type="Google" id="ProtNLM"/>
    </source>
</evidence>
<dbReference type="SMART" id="SM00174">
    <property type="entry name" value="RHO"/>
    <property type="match status" value="1"/>
</dbReference>
<dbReference type="InterPro" id="IPR027417">
    <property type="entry name" value="P-loop_NTPase"/>
</dbReference>
<keyword evidence="6" id="KW-0472">Membrane</keyword>
<reference evidence="12 13" key="1">
    <citation type="submission" date="2009-06" db="EMBL/GenBank/DDBJ databases">
        <title>The Genome Sequence of Loxodonta africana (African elephant).</title>
        <authorList>
            <person name="Di Palma F."/>
            <person name="Heiman D."/>
            <person name="Young S."/>
            <person name="Johnson J."/>
            <person name="Lander E.S."/>
            <person name="Lindblad-Toh K."/>
        </authorList>
    </citation>
    <scope>NUCLEOTIDE SEQUENCE [LARGE SCALE GENOMIC DNA]</scope>
    <source>
        <strain evidence="12 13">Isolate ISIS603380</strain>
    </source>
</reference>
<accession>G3UFL3</accession>
<dbReference type="FunFam" id="3.40.50.300:FF:000303">
    <property type="entry name" value="GTP-binding protein Di-Ras2"/>
    <property type="match status" value="1"/>
</dbReference>
<evidence type="ECO:0000256" key="11">
    <source>
        <dbReference type="SAM" id="MobiDB-lite"/>
    </source>
</evidence>
<dbReference type="InParanoid" id="G3UFL3"/>
<dbReference type="PRINTS" id="PR00449">
    <property type="entry name" value="RASTRNSFRMNG"/>
</dbReference>
<evidence type="ECO:0000256" key="8">
    <source>
        <dbReference type="ARBA" id="ARBA00023289"/>
    </source>
</evidence>
<feature type="region of interest" description="Disordered" evidence="11">
    <location>
        <begin position="172"/>
        <end position="198"/>
    </location>
</feature>
<dbReference type="GeneID" id="100677277"/>
<dbReference type="GO" id="GO:0005525">
    <property type="term" value="F:GTP binding"/>
    <property type="evidence" value="ECO:0007669"/>
    <property type="project" value="UniProtKB-KW"/>
</dbReference>
<proteinExistence type="inferred from homology"/>
<reference evidence="12" key="2">
    <citation type="submission" date="2025-08" db="UniProtKB">
        <authorList>
            <consortium name="Ensembl"/>
        </authorList>
    </citation>
    <scope>IDENTIFICATION</scope>
    <source>
        <strain evidence="12">Isolate ISIS603380</strain>
    </source>
</reference>
<dbReference type="FunCoup" id="G3UFL3">
    <property type="interactions" value="14"/>
</dbReference>
<evidence type="ECO:0000256" key="3">
    <source>
        <dbReference type="ARBA" id="ARBA00022481"/>
    </source>
</evidence>
<evidence type="ECO:0000313" key="12">
    <source>
        <dbReference type="Ensembl" id="ENSLAFP00000026621.1"/>
    </source>
</evidence>
<dbReference type="eggNOG" id="KOG0395">
    <property type="taxonomic scope" value="Eukaryota"/>
</dbReference>
<dbReference type="PROSITE" id="PS51419">
    <property type="entry name" value="RAB"/>
    <property type="match status" value="1"/>
</dbReference>
<keyword evidence="2" id="KW-1003">Cell membrane</keyword>
<evidence type="ECO:0000256" key="1">
    <source>
        <dbReference type="ARBA" id="ARBA00004342"/>
    </source>
</evidence>
<feature type="compositionally biased region" description="Basic and acidic residues" evidence="11">
    <location>
        <begin position="186"/>
        <end position="198"/>
    </location>
</feature>
<dbReference type="GO" id="GO:0007165">
    <property type="term" value="P:signal transduction"/>
    <property type="evidence" value="ECO:0007669"/>
    <property type="project" value="InterPro"/>
</dbReference>
<keyword evidence="7" id="KW-0449">Lipoprotein</keyword>
<evidence type="ECO:0000256" key="4">
    <source>
        <dbReference type="ARBA" id="ARBA00022741"/>
    </source>
</evidence>
<dbReference type="PROSITE" id="PS51420">
    <property type="entry name" value="RHO"/>
    <property type="match status" value="1"/>
</dbReference>
<comment type="subcellular location">
    <subcellularLocation>
        <location evidence="1">Cell membrane</location>
        <topology evidence="1">Lipid-anchor</topology>
        <orientation evidence="1">Cytoplasmic side</orientation>
    </subcellularLocation>
</comment>
<evidence type="ECO:0000256" key="10">
    <source>
        <dbReference type="ARBA" id="ARBA00061515"/>
    </source>
</evidence>
<dbReference type="AlphaFoldDB" id="G3UFL3"/>
<dbReference type="Pfam" id="PF00071">
    <property type="entry name" value="Ras"/>
    <property type="match status" value="1"/>
</dbReference>
<keyword evidence="5" id="KW-0342">GTP-binding</keyword>
<dbReference type="SMART" id="SM00175">
    <property type="entry name" value="RAB"/>
    <property type="match status" value="1"/>
</dbReference>
<dbReference type="CTD" id="9077"/>
<evidence type="ECO:0000256" key="7">
    <source>
        <dbReference type="ARBA" id="ARBA00023288"/>
    </source>
</evidence>
<dbReference type="PANTHER" id="PTHR24070">
    <property type="entry name" value="RAS, DI-RAS, AND RHEB FAMILY MEMBERS OF SMALL GTPASE SUPERFAMILY"/>
    <property type="match status" value="1"/>
</dbReference>
<dbReference type="NCBIfam" id="TIGR00231">
    <property type="entry name" value="small_GTP"/>
    <property type="match status" value="1"/>
</dbReference>
<sequence length="198" mass="22317">MPQKRYKEFRVVVLGSSGVGKSALVQRWVRGTFRDTYLPTIEDTYRQVVSCNNKVGALHITDTTGGQRYPGLKRLAIAKGHAFILVYSVTKKETLEELKDFYNLICEIKGDNMPKIPIVLVGAKCDESGRELSLRDGAIYALDWNCIFVETSAKTDFNVKELFCLLLDQETKPAPNPPAPKKKSKKDKEKTLDKCLIM</sequence>
<keyword evidence="13" id="KW-1185">Reference proteome</keyword>
<evidence type="ECO:0000256" key="9">
    <source>
        <dbReference type="ARBA" id="ARBA00055536"/>
    </source>
</evidence>
<dbReference type="Proteomes" id="UP000007646">
    <property type="component" value="Unassembled WGS sequence"/>
</dbReference>
<dbReference type="GeneTree" id="ENSGT00940000164094"/>
<dbReference type="HOGENOM" id="CLU_041217_9_8_1"/>
<dbReference type="GO" id="GO:0005886">
    <property type="term" value="C:plasma membrane"/>
    <property type="evidence" value="ECO:0007669"/>
    <property type="project" value="UniProtKB-SubCell"/>
</dbReference>
<evidence type="ECO:0000256" key="6">
    <source>
        <dbReference type="ARBA" id="ARBA00023136"/>
    </source>
</evidence>